<reference evidence="1 2" key="1">
    <citation type="submission" date="2017-05" db="EMBL/GenBank/DDBJ databases">
        <title>Whole genome sequencing of Yersinia kristensenii.</title>
        <authorList>
            <person name="Campioni F."/>
        </authorList>
    </citation>
    <scope>NUCLEOTIDE SEQUENCE [LARGE SCALE GENOMIC DNA]</scope>
    <source>
        <strain evidence="1 2">CFSAN060538</strain>
    </source>
</reference>
<evidence type="ECO:0008006" key="3">
    <source>
        <dbReference type="Google" id="ProtNLM"/>
    </source>
</evidence>
<evidence type="ECO:0000313" key="2">
    <source>
        <dbReference type="Proteomes" id="UP000195840"/>
    </source>
</evidence>
<dbReference type="EMBL" id="NHOG01000015">
    <property type="protein sequence ID" value="OVZ79878.1"/>
    <property type="molecule type" value="Genomic_DNA"/>
</dbReference>
<protein>
    <recommendedName>
        <fullName evidence="3">Nucleotidyl transferase AbiEii/AbiGii toxin family protein</fullName>
    </recommendedName>
</protein>
<comment type="caution">
    <text evidence="1">The sequence shown here is derived from an EMBL/GenBank/DDBJ whole genome shotgun (WGS) entry which is preliminary data.</text>
</comment>
<dbReference type="Proteomes" id="UP000195840">
    <property type="component" value="Unassembled WGS sequence"/>
</dbReference>
<dbReference type="AlphaFoldDB" id="A0AB73NIK9"/>
<accession>A0AB73NIK9</accession>
<name>A0AB73NIK9_YERKR</name>
<gene>
    <name evidence="1" type="ORF">CBW52_13475</name>
</gene>
<keyword evidence="2" id="KW-1185">Reference proteome</keyword>
<organism evidence="1 2">
    <name type="scientific">Yersinia kristensenii</name>
    <dbReference type="NCBI Taxonomy" id="28152"/>
    <lineage>
        <taxon>Bacteria</taxon>
        <taxon>Pseudomonadati</taxon>
        <taxon>Pseudomonadota</taxon>
        <taxon>Gammaproteobacteria</taxon>
        <taxon>Enterobacterales</taxon>
        <taxon>Yersiniaceae</taxon>
        <taxon>Yersinia</taxon>
    </lineage>
</organism>
<proteinExistence type="predicted"/>
<evidence type="ECO:0000313" key="1">
    <source>
        <dbReference type="EMBL" id="OVZ79878.1"/>
    </source>
</evidence>
<sequence length="62" mass="6826">MVASETCFALKGGAAINQLIRNFPFLSVDIDLVYVPRTALFNSANQHHSTLYCASLSRNPKI</sequence>